<reference evidence="3 4" key="2">
    <citation type="submission" date="2016-08" db="EMBL/GenBank/DDBJ databases">
        <title>Pervasive Adenine N6-methylation of Active Genes in Fungi.</title>
        <authorList>
            <consortium name="DOE Joint Genome Institute"/>
            <person name="Mondo S.J."/>
            <person name="Dannebaum R.O."/>
            <person name="Kuo R.C."/>
            <person name="Labutti K."/>
            <person name="Haridas S."/>
            <person name="Kuo A."/>
            <person name="Salamov A."/>
            <person name="Ahrendt S.R."/>
            <person name="Lipzen A."/>
            <person name="Sullivan W."/>
            <person name="Andreopoulos W.B."/>
            <person name="Clum A."/>
            <person name="Lindquist E."/>
            <person name="Daum C."/>
            <person name="Ramamoorthy G.K."/>
            <person name="Gryganskyi A."/>
            <person name="Culley D."/>
            <person name="Magnuson J.K."/>
            <person name="James T.Y."/>
            <person name="O'Malley M.A."/>
            <person name="Stajich J.E."/>
            <person name="Spatafora J.W."/>
            <person name="Visel A."/>
            <person name="Grigoriev I.V."/>
        </authorList>
    </citation>
    <scope>NUCLEOTIDE SEQUENCE [LARGE SCALE GENOMIC DNA]</scope>
    <source>
        <strain evidence="3 4">S4</strain>
    </source>
</reference>
<dbReference type="Proteomes" id="UP000193944">
    <property type="component" value="Unassembled WGS sequence"/>
</dbReference>
<name>A0A1Y1VRP1_9FUNG</name>
<proteinExistence type="predicted"/>
<feature type="compositionally biased region" description="Polar residues" evidence="1">
    <location>
        <begin position="73"/>
        <end position="88"/>
    </location>
</feature>
<feature type="compositionally biased region" description="Acidic residues" evidence="1">
    <location>
        <begin position="52"/>
        <end position="62"/>
    </location>
</feature>
<evidence type="ECO:0000259" key="2">
    <source>
        <dbReference type="PROSITE" id="PS50222"/>
    </source>
</evidence>
<gene>
    <name evidence="3" type="ORF">BCR32DRAFT_273361</name>
</gene>
<dbReference type="PROSITE" id="PS50222">
    <property type="entry name" value="EF_HAND_2"/>
    <property type="match status" value="1"/>
</dbReference>
<feature type="compositionally biased region" description="Polar residues" evidence="1">
    <location>
        <begin position="1"/>
        <end position="29"/>
    </location>
</feature>
<dbReference type="EMBL" id="MCFG01000597">
    <property type="protein sequence ID" value="ORX63696.1"/>
    <property type="molecule type" value="Genomic_DNA"/>
</dbReference>
<dbReference type="PROSITE" id="PS00018">
    <property type="entry name" value="EF_HAND_1"/>
    <property type="match status" value="1"/>
</dbReference>
<comment type="caution">
    <text evidence="3">The sequence shown here is derived from an EMBL/GenBank/DDBJ whole genome shotgun (WGS) entry which is preliminary data.</text>
</comment>
<dbReference type="InterPro" id="IPR002048">
    <property type="entry name" value="EF_hand_dom"/>
</dbReference>
<dbReference type="AlphaFoldDB" id="A0A1Y1VRP1"/>
<keyword evidence="4" id="KW-1185">Reference proteome</keyword>
<accession>A0A1Y1VRP1</accession>
<evidence type="ECO:0000256" key="1">
    <source>
        <dbReference type="SAM" id="MobiDB-lite"/>
    </source>
</evidence>
<dbReference type="InterPro" id="IPR018247">
    <property type="entry name" value="EF_Hand_1_Ca_BS"/>
</dbReference>
<evidence type="ECO:0000313" key="4">
    <source>
        <dbReference type="Proteomes" id="UP000193944"/>
    </source>
</evidence>
<evidence type="ECO:0000313" key="3">
    <source>
        <dbReference type="EMBL" id="ORX63696.1"/>
    </source>
</evidence>
<sequence>MSEENNSTNEVQGTQNDSITSLSNNNQNKETYDSNKENHNITNDSNINNDDNNNDNNDDNEELNTILNDETPRNTNSPVTSDIYNSDLLNRETSDANMKEKELSLFKRKKKLQERNDQNKIRKITEEEIDLAFKWFTGENLIITPDDVRDRFDTFFTQVSKNDKKYYVVGGIKQDTRHLVNTKEEQSQSEMFNSKQTKSSLKKMLLKYPFKIKDYDNALSILCGGDLEETMPLEIIDKYIDIFKENEVNVKNDIKRVLKCFDKDKDGQLGISDILKMRLSDLKKITDDYI</sequence>
<feature type="compositionally biased region" description="Low complexity" evidence="1">
    <location>
        <begin position="40"/>
        <end position="51"/>
    </location>
</feature>
<protein>
    <recommendedName>
        <fullName evidence="2">EF-hand domain-containing protein</fullName>
    </recommendedName>
</protein>
<reference evidence="3 4" key="1">
    <citation type="submission" date="2016-08" db="EMBL/GenBank/DDBJ databases">
        <title>A Parts List for Fungal Cellulosomes Revealed by Comparative Genomics.</title>
        <authorList>
            <consortium name="DOE Joint Genome Institute"/>
            <person name="Haitjema C.H."/>
            <person name="Gilmore S.P."/>
            <person name="Henske J.K."/>
            <person name="Solomon K.V."/>
            <person name="De Groot R."/>
            <person name="Kuo A."/>
            <person name="Mondo S.J."/>
            <person name="Salamov A.A."/>
            <person name="Labutti K."/>
            <person name="Zhao Z."/>
            <person name="Chiniquy J."/>
            <person name="Barry K."/>
            <person name="Brewer H.M."/>
            <person name="Purvine S.O."/>
            <person name="Wright A.T."/>
            <person name="Boxma B."/>
            <person name="Van Alen T."/>
            <person name="Hackstein J.H."/>
            <person name="Baker S.E."/>
            <person name="Grigoriev I.V."/>
            <person name="O'Malley M.A."/>
        </authorList>
    </citation>
    <scope>NUCLEOTIDE SEQUENCE [LARGE SCALE GENOMIC DNA]</scope>
    <source>
        <strain evidence="3 4">S4</strain>
    </source>
</reference>
<feature type="compositionally biased region" description="Basic and acidic residues" evidence="1">
    <location>
        <begin position="30"/>
        <end position="39"/>
    </location>
</feature>
<feature type="domain" description="EF-hand" evidence="2">
    <location>
        <begin position="249"/>
        <end position="284"/>
    </location>
</feature>
<dbReference type="OrthoDB" id="26525at2759"/>
<dbReference type="GO" id="GO:0005509">
    <property type="term" value="F:calcium ion binding"/>
    <property type="evidence" value="ECO:0007669"/>
    <property type="project" value="InterPro"/>
</dbReference>
<feature type="compositionally biased region" description="Basic and acidic residues" evidence="1">
    <location>
        <begin position="89"/>
        <end position="99"/>
    </location>
</feature>
<organism evidence="3 4">
    <name type="scientific">Anaeromyces robustus</name>
    <dbReference type="NCBI Taxonomy" id="1754192"/>
    <lineage>
        <taxon>Eukaryota</taxon>
        <taxon>Fungi</taxon>
        <taxon>Fungi incertae sedis</taxon>
        <taxon>Chytridiomycota</taxon>
        <taxon>Chytridiomycota incertae sedis</taxon>
        <taxon>Neocallimastigomycetes</taxon>
        <taxon>Neocallimastigales</taxon>
        <taxon>Neocallimastigaceae</taxon>
        <taxon>Anaeromyces</taxon>
    </lineage>
</organism>
<feature type="region of interest" description="Disordered" evidence="1">
    <location>
        <begin position="1"/>
        <end position="99"/>
    </location>
</feature>